<dbReference type="OrthoDB" id="3071736at2759"/>
<evidence type="ECO:0000256" key="1">
    <source>
        <dbReference type="SAM" id="MobiDB-lite"/>
    </source>
</evidence>
<organism evidence="3">
    <name type="scientific">Schizophyllum commune (strain H4-8 / FGSC 9210)</name>
    <name type="common">Split gill fungus</name>
    <dbReference type="NCBI Taxonomy" id="578458"/>
    <lineage>
        <taxon>Eukaryota</taxon>
        <taxon>Fungi</taxon>
        <taxon>Dikarya</taxon>
        <taxon>Basidiomycota</taxon>
        <taxon>Agaricomycotina</taxon>
        <taxon>Agaricomycetes</taxon>
        <taxon>Agaricomycetidae</taxon>
        <taxon>Agaricales</taxon>
        <taxon>Schizophyllaceae</taxon>
        <taxon>Schizophyllum</taxon>
    </lineage>
</organism>
<dbReference type="STRING" id="578458.D8PSA2"/>
<dbReference type="EMBL" id="GL377302">
    <property type="protein sequence ID" value="EFJ03906.1"/>
    <property type="molecule type" value="Genomic_DNA"/>
</dbReference>
<evidence type="ECO:0000313" key="3">
    <source>
        <dbReference type="Proteomes" id="UP000007431"/>
    </source>
</evidence>
<evidence type="ECO:0008006" key="4">
    <source>
        <dbReference type="Google" id="ProtNLM"/>
    </source>
</evidence>
<sequence>MTDTYDPPYTTPEEDPFNVVPARVQPRRKRSSMLDKWINEQQRTHSVRGRNILDLTDDRTPSPAPHADAYFPYPGAAGHLAPHAASRVTVDSYDMVEDEDIVNELASMRVSSDCESPPRPNSPRPRNSKLLHSPSASFRSFHFPFRNSHSPAPGSSTSPPSTPSRRSLFSRMPSGGGPSTRFPSTVARDSHKRSASASVAEVPSPPTNFMAPSLSKARPSVLGHFPSASQVSVPPSDTAYTPSRPSMSSHTTCTSTAPTSEDEATPMKAFFVDSVRVRSKSHGASSIMSFSGWSQGPESPPTIGDAPSERTERYSSMSQRSGSTRGGSARVPFAPKSVSRLSNSEVREAAKEAATCIHLPQAEDDFNKPYVIYGPNSRPSTLSRVSFSRHKKKTLVISGITAGDVKRFDGVRRWCESFGSVNQILRMPNGDLHVHFQSGEVADTVCRLRAKVFITGVGSVQLSFLTGGK</sequence>
<feature type="compositionally biased region" description="Polar residues" evidence="1">
    <location>
        <begin position="286"/>
        <end position="297"/>
    </location>
</feature>
<feature type="compositionally biased region" description="Low complexity" evidence="1">
    <location>
        <begin position="148"/>
        <end position="171"/>
    </location>
</feature>
<dbReference type="eggNOG" id="ENOG502SPG7">
    <property type="taxonomic scope" value="Eukaryota"/>
</dbReference>
<keyword evidence="3" id="KW-1185">Reference proteome</keyword>
<feature type="region of interest" description="Disordered" evidence="1">
    <location>
        <begin position="48"/>
        <end position="68"/>
    </location>
</feature>
<reference evidence="2 3" key="1">
    <citation type="journal article" date="2010" name="Nat. Biotechnol.">
        <title>Genome sequence of the model mushroom Schizophyllum commune.</title>
        <authorList>
            <person name="Ohm R.A."/>
            <person name="de Jong J.F."/>
            <person name="Lugones L.G."/>
            <person name="Aerts A."/>
            <person name="Kothe E."/>
            <person name="Stajich J.E."/>
            <person name="de Vries R.P."/>
            <person name="Record E."/>
            <person name="Levasseur A."/>
            <person name="Baker S.E."/>
            <person name="Bartholomew K.A."/>
            <person name="Coutinho P.M."/>
            <person name="Erdmann S."/>
            <person name="Fowler T.J."/>
            <person name="Gathman A.C."/>
            <person name="Lombard V."/>
            <person name="Henrissat B."/>
            <person name="Knabe N."/>
            <person name="Kuees U."/>
            <person name="Lilly W.W."/>
            <person name="Lindquist E."/>
            <person name="Lucas S."/>
            <person name="Magnuson J.K."/>
            <person name="Piumi F."/>
            <person name="Raudaskoski M."/>
            <person name="Salamov A."/>
            <person name="Schmutz J."/>
            <person name="Schwarze F.W.M.R."/>
            <person name="vanKuyk P.A."/>
            <person name="Horton J.S."/>
            <person name="Grigoriev I.V."/>
            <person name="Woesten H.A.B."/>
        </authorList>
    </citation>
    <scope>NUCLEOTIDE SEQUENCE [LARGE SCALE GENOMIC DNA]</scope>
    <source>
        <strain evidence="3">H4-8 / FGSC 9210</strain>
    </source>
</reference>
<dbReference type="HOGENOM" id="CLU_624100_0_0_1"/>
<dbReference type="OMA" id="RKWCESF"/>
<dbReference type="KEGG" id="scm:SCHCO_02610391"/>
<feature type="region of interest" description="Disordered" evidence="1">
    <location>
        <begin position="109"/>
        <end position="261"/>
    </location>
</feature>
<feature type="region of interest" description="Disordered" evidence="1">
    <location>
        <begin position="286"/>
        <end position="334"/>
    </location>
</feature>
<dbReference type="AlphaFoldDB" id="D8PSA2"/>
<proteinExistence type="predicted"/>
<feature type="compositionally biased region" description="Polar residues" evidence="1">
    <location>
        <begin position="227"/>
        <end position="259"/>
    </location>
</feature>
<accession>D8PSA2</accession>
<protein>
    <recommendedName>
        <fullName evidence="4">RRM domain-containing protein</fullName>
    </recommendedName>
</protein>
<gene>
    <name evidence="2" type="ORF">SCHCODRAFT_255645</name>
</gene>
<dbReference type="VEuPathDB" id="FungiDB:SCHCODRAFT_02610391"/>
<name>D8PSA2_SCHCM</name>
<evidence type="ECO:0000313" key="2">
    <source>
        <dbReference type="EMBL" id="EFJ03906.1"/>
    </source>
</evidence>
<dbReference type="RefSeq" id="XP_003038808.1">
    <property type="nucleotide sequence ID" value="XM_003038762.1"/>
</dbReference>
<feature type="compositionally biased region" description="Polar residues" evidence="1">
    <location>
        <begin position="314"/>
        <end position="323"/>
    </location>
</feature>
<dbReference type="GeneID" id="9594680"/>
<dbReference type="Proteomes" id="UP000007431">
    <property type="component" value="Unassembled WGS sequence"/>
</dbReference>
<dbReference type="InParanoid" id="D8PSA2"/>